<evidence type="ECO:0000313" key="3">
    <source>
        <dbReference type="EMBL" id="CAK8678037.1"/>
    </source>
</evidence>
<evidence type="ECO:0000256" key="2">
    <source>
        <dbReference type="SAM" id="SignalP"/>
    </source>
</evidence>
<keyword evidence="1" id="KW-0472">Membrane</keyword>
<accession>A0ABP0FI50</accession>
<keyword evidence="1" id="KW-1133">Transmembrane helix</keyword>
<keyword evidence="2" id="KW-0732">Signal</keyword>
<feature type="chain" id="PRO_5045037225" description="Ig-like domain-containing protein" evidence="2">
    <location>
        <begin position="20"/>
        <end position="550"/>
    </location>
</feature>
<protein>
    <recommendedName>
        <fullName evidence="5">Ig-like domain-containing protein</fullName>
    </recommendedName>
</protein>
<evidence type="ECO:0000256" key="1">
    <source>
        <dbReference type="SAM" id="Phobius"/>
    </source>
</evidence>
<comment type="caution">
    <text evidence="3">The sequence shown here is derived from an EMBL/GenBank/DDBJ whole genome shotgun (WGS) entry which is preliminary data.</text>
</comment>
<keyword evidence="1" id="KW-0812">Transmembrane</keyword>
<sequence>MNLAVILGAILLLQLEVECGSSVELFTLYKQQATDSTVSINAKLLNTSGNNNWTIYWNINQVLVAQVLHDASSCGSWVTNSSYSHQIIVTRLCTNESFSTTLVIKTVQQKLNITLVSDFIGLTNSSLILSITDCPTNFPNGLIVESLAAEYNATGSFNCSSGKELFYYNSTKPAFNVTTCHTSFKWKNENVFQCWSAPDPVSIKGNLTAMNGSKLSLTCEYNDTLPVGNSSLFYVGKNLFKEVLKGKLFTKSISVDDHNKSISCQAVTPFTKLYNTTGRSKQYSLNVLFNPFQKDITECNWFTEKDEDCAVPFLSNPDAKFVALWKNDQLINRSFGNLESEGNKKQIFHFNKDDVVLDDEGSYKVELRLPGSSDEVFIKFKIILKTDNTKQLLIIAIICVLSSIILFSFGVIIVCKRKKINEMAYQAQFDGYNNSALEQQEEPSYIDANVLRSAIPSSHQTILRTNLFPHYENLGENISITRDESGYIAFTTVPPQQKINSFLQNVAQSSGGMDNNTSENCDNPLKEEPTYLSLNPLKVSVKESRLETKV</sequence>
<gene>
    <name evidence="3" type="ORF">CVLEPA_LOCUS7996</name>
</gene>
<proteinExistence type="predicted"/>
<evidence type="ECO:0008006" key="5">
    <source>
        <dbReference type="Google" id="ProtNLM"/>
    </source>
</evidence>
<dbReference type="Proteomes" id="UP001642483">
    <property type="component" value="Unassembled WGS sequence"/>
</dbReference>
<reference evidence="3 4" key="1">
    <citation type="submission" date="2024-02" db="EMBL/GenBank/DDBJ databases">
        <authorList>
            <person name="Daric V."/>
            <person name="Darras S."/>
        </authorList>
    </citation>
    <scope>NUCLEOTIDE SEQUENCE [LARGE SCALE GENOMIC DNA]</scope>
</reference>
<name>A0ABP0FI50_CLALP</name>
<dbReference type="EMBL" id="CAWYQH010000046">
    <property type="protein sequence ID" value="CAK8678037.1"/>
    <property type="molecule type" value="Genomic_DNA"/>
</dbReference>
<feature type="transmembrane region" description="Helical" evidence="1">
    <location>
        <begin position="392"/>
        <end position="415"/>
    </location>
</feature>
<keyword evidence="4" id="KW-1185">Reference proteome</keyword>
<feature type="signal peptide" evidence="2">
    <location>
        <begin position="1"/>
        <end position="19"/>
    </location>
</feature>
<evidence type="ECO:0000313" key="4">
    <source>
        <dbReference type="Proteomes" id="UP001642483"/>
    </source>
</evidence>
<organism evidence="3 4">
    <name type="scientific">Clavelina lepadiformis</name>
    <name type="common">Light-bulb sea squirt</name>
    <name type="synonym">Ascidia lepadiformis</name>
    <dbReference type="NCBI Taxonomy" id="159417"/>
    <lineage>
        <taxon>Eukaryota</taxon>
        <taxon>Metazoa</taxon>
        <taxon>Chordata</taxon>
        <taxon>Tunicata</taxon>
        <taxon>Ascidiacea</taxon>
        <taxon>Aplousobranchia</taxon>
        <taxon>Clavelinidae</taxon>
        <taxon>Clavelina</taxon>
    </lineage>
</organism>